<evidence type="ECO:0008006" key="4">
    <source>
        <dbReference type="Google" id="ProtNLM"/>
    </source>
</evidence>
<keyword evidence="3" id="KW-1185">Reference proteome</keyword>
<protein>
    <recommendedName>
        <fullName evidence="4">PEP-CTERM protein-sorting domain-containing protein</fullName>
    </recommendedName>
</protein>
<accession>A0A6C2TYP1</accession>
<feature type="transmembrane region" description="Helical" evidence="1">
    <location>
        <begin position="230"/>
        <end position="246"/>
    </location>
</feature>
<reference evidence="2 3" key="1">
    <citation type="submission" date="2019-04" db="EMBL/GenBank/DDBJ databases">
        <authorList>
            <person name="Van Vliet M D."/>
        </authorList>
    </citation>
    <scope>NUCLEOTIDE SEQUENCE [LARGE SCALE GENOMIC DNA]</scope>
    <source>
        <strain evidence="2 3">F1</strain>
    </source>
</reference>
<dbReference type="Proteomes" id="UP000366872">
    <property type="component" value="Unassembled WGS sequence"/>
</dbReference>
<keyword evidence="1" id="KW-0812">Transmembrane</keyword>
<keyword evidence="1" id="KW-1133">Transmembrane helix</keyword>
<dbReference type="NCBIfam" id="TIGR02595">
    <property type="entry name" value="PEP_CTERM"/>
    <property type="match status" value="1"/>
</dbReference>
<evidence type="ECO:0000313" key="3">
    <source>
        <dbReference type="Proteomes" id="UP000366872"/>
    </source>
</evidence>
<dbReference type="AlphaFoldDB" id="A0A6C2TYP1"/>
<proteinExistence type="predicted"/>
<name>A0A6C2TYP1_PONDE</name>
<keyword evidence="1" id="KW-0472">Membrane</keyword>
<sequence length="252" mass="26171">MALSTFGAVITYDFNNNDFSASVSGGAIGATPMSFELANPAPGTNPQVQQLAERSDGVGGIAYYINQRSFNDSDTVSMAATESGVKFTLNPLTAGEYLNFSGATLSLDVSVYSDGASVMDSIGLYAIIGGATNSIGEVQTVTNPTGTTGSTLDMYNVGTTTRATGWGLTASTTSVIDQNVSFDLSSLGALATDQSVEFKVTGLVNKNNTSNFNSSFDNYVVDGVSVIPEPATLGLIAAMGGTLLFVRRRFMM</sequence>
<dbReference type="EMBL" id="CAAHFG010000001">
    <property type="protein sequence ID" value="VGO12574.1"/>
    <property type="molecule type" value="Genomic_DNA"/>
</dbReference>
<organism evidence="2 3">
    <name type="scientific">Pontiella desulfatans</name>
    <dbReference type="NCBI Taxonomy" id="2750659"/>
    <lineage>
        <taxon>Bacteria</taxon>
        <taxon>Pseudomonadati</taxon>
        <taxon>Kiritimatiellota</taxon>
        <taxon>Kiritimatiellia</taxon>
        <taxon>Kiritimatiellales</taxon>
        <taxon>Pontiellaceae</taxon>
        <taxon>Pontiella</taxon>
    </lineage>
</organism>
<evidence type="ECO:0000256" key="1">
    <source>
        <dbReference type="SAM" id="Phobius"/>
    </source>
</evidence>
<dbReference type="InterPro" id="IPR013424">
    <property type="entry name" value="Ice-binding_C"/>
</dbReference>
<gene>
    <name evidence="2" type="ORF">PDESU_01127</name>
</gene>
<evidence type="ECO:0000313" key="2">
    <source>
        <dbReference type="EMBL" id="VGO12574.1"/>
    </source>
</evidence>